<keyword evidence="2" id="KW-0009">Actin-binding</keyword>
<dbReference type="PRINTS" id="PR00006">
    <property type="entry name" value="COFILIN"/>
</dbReference>
<comment type="similarity">
    <text evidence="1">Belongs to the actin-binding proteins ADF family.</text>
</comment>
<dbReference type="GO" id="GO:0015629">
    <property type="term" value="C:actin cytoskeleton"/>
    <property type="evidence" value="ECO:0007669"/>
    <property type="project" value="InterPro"/>
</dbReference>
<dbReference type="PROSITE" id="PS51263">
    <property type="entry name" value="ADF_H"/>
    <property type="match status" value="1"/>
</dbReference>
<sequence>MASGLGLDPQCLEETNALVKGRKYRAIVLRINDKMTSVEVERVLPTVPGSVKAAYMELTKSLPANDCRFFIYDFEFEMQGITKNKVVFILWSPEYSKVRSKMIYAASQEGVLTALDGISRQMQATDLDELSYDYVAAHLRQHTAGY</sequence>
<dbReference type="CDD" id="cd11286">
    <property type="entry name" value="ADF_cofilin_like"/>
    <property type="match status" value="1"/>
</dbReference>
<dbReference type="PANTHER" id="PTHR11913">
    <property type="entry name" value="COFILIN-RELATED"/>
    <property type="match status" value="1"/>
</dbReference>
<dbReference type="SMART" id="SM00102">
    <property type="entry name" value="ADF"/>
    <property type="match status" value="1"/>
</dbReference>
<dbReference type="AlphaFoldDB" id="A0A7S1TF15"/>
<feature type="domain" description="ADF-H" evidence="3">
    <location>
        <begin position="2"/>
        <end position="140"/>
    </location>
</feature>
<dbReference type="Gene3D" id="3.40.20.10">
    <property type="entry name" value="Severin"/>
    <property type="match status" value="1"/>
</dbReference>
<dbReference type="SUPFAM" id="SSF55753">
    <property type="entry name" value="Actin depolymerizing proteins"/>
    <property type="match status" value="1"/>
</dbReference>
<dbReference type="EMBL" id="HBGH01011176">
    <property type="protein sequence ID" value="CAD9234114.1"/>
    <property type="molecule type" value="Transcribed_RNA"/>
</dbReference>
<evidence type="ECO:0000259" key="3">
    <source>
        <dbReference type="PROSITE" id="PS51263"/>
    </source>
</evidence>
<name>A0A7S1TF15_9RHOD</name>
<organism evidence="4">
    <name type="scientific">Compsopogon caeruleus</name>
    <dbReference type="NCBI Taxonomy" id="31354"/>
    <lineage>
        <taxon>Eukaryota</taxon>
        <taxon>Rhodophyta</taxon>
        <taxon>Compsopogonophyceae</taxon>
        <taxon>Compsopogonales</taxon>
        <taxon>Compsopogonaceae</taxon>
        <taxon>Compsopogon</taxon>
    </lineage>
</organism>
<protein>
    <recommendedName>
        <fullName evidence="3">ADF-H domain-containing protein</fullName>
    </recommendedName>
</protein>
<dbReference type="InterPro" id="IPR017904">
    <property type="entry name" value="ADF/Cofilin"/>
</dbReference>
<gene>
    <name evidence="4" type="ORF">CCAE0312_LOCUS6202</name>
</gene>
<reference evidence="4" key="1">
    <citation type="submission" date="2021-01" db="EMBL/GenBank/DDBJ databases">
        <authorList>
            <person name="Corre E."/>
            <person name="Pelletier E."/>
            <person name="Niang G."/>
            <person name="Scheremetjew M."/>
            <person name="Finn R."/>
            <person name="Kale V."/>
            <person name="Holt S."/>
            <person name="Cochrane G."/>
            <person name="Meng A."/>
            <person name="Brown T."/>
            <person name="Cohen L."/>
        </authorList>
    </citation>
    <scope>NUCLEOTIDE SEQUENCE</scope>
    <source>
        <strain evidence="4">SAG 36.94</strain>
    </source>
</reference>
<dbReference type="InterPro" id="IPR029006">
    <property type="entry name" value="ADF-H/Gelsolin-like_dom_sf"/>
</dbReference>
<accession>A0A7S1TF15</accession>
<dbReference type="Pfam" id="PF00241">
    <property type="entry name" value="Cofilin_ADF"/>
    <property type="match status" value="1"/>
</dbReference>
<dbReference type="GO" id="GO:0030042">
    <property type="term" value="P:actin filament depolymerization"/>
    <property type="evidence" value="ECO:0007669"/>
    <property type="project" value="InterPro"/>
</dbReference>
<evidence type="ECO:0000256" key="1">
    <source>
        <dbReference type="ARBA" id="ARBA00006844"/>
    </source>
</evidence>
<dbReference type="InterPro" id="IPR002108">
    <property type="entry name" value="ADF-H"/>
</dbReference>
<evidence type="ECO:0000256" key="2">
    <source>
        <dbReference type="ARBA" id="ARBA00023203"/>
    </source>
</evidence>
<evidence type="ECO:0000313" key="4">
    <source>
        <dbReference type="EMBL" id="CAD9234114.1"/>
    </source>
</evidence>
<proteinExistence type="inferred from homology"/>
<dbReference type="GO" id="GO:0003779">
    <property type="term" value="F:actin binding"/>
    <property type="evidence" value="ECO:0007669"/>
    <property type="project" value="UniProtKB-KW"/>
</dbReference>